<evidence type="ECO:0000313" key="2">
    <source>
        <dbReference type="Proteomes" id="UP001054252"/>
    </source>
</evidence>
<dbReference type="AlphaFoldDB" id="A0AAV5HS22"/>
<comment type="caution">
    <text evidence="1">The sequence shown here is derived from an EMBL/GenBank/DDBJ whole genome shotgun (WGS) entry which is preliminary data.</text>
</comment>
<keyword evidence="2" id="KW-1185">Reference proteome</keyword>
<protein>
    <submittedName>
        <fullName evidence="1">Uncharacterized protein</fullName>
    </submittedName>
</protein>
<reference evidence="1 2" key="1">
    <citation type="journal article" date="2021" name="Commun. Biol.">
        <title>The genome of Shorea leprosula (Dipterocarpaceae) highlights the ecological relevance of drought in aseasonal tropical rainforests.</title>
        <authorList>
            <person name="Ng K.K.S."/>
            <person name="Kobayashi M.J."/>
            <person name="Fawcett J.A."/>
            <person name="Hatakeyama M."/>
            <person name="Paape T."/>
            <person name="Ng C.H."/>
            <person name="Ang C.C."/>
            <person name="Tnah L.H."/>
            <person name="Lee C.T."/>
            <person name="Nishiyama T."/>
            <person name="Sese J."/>
            <person name="O'Brien M.J."/>
            <person name="Copetti D."/>
            <person name="Mohd Noor M.I."/>
            <person name="Ong R.C."/>
            <person name="Putra M."/>
            <person name="Sireger I.Z."/>
            <person name="Indrioko S."/>
            <person name="Kosugi Y."/>
            <person name="Izuno A."/>
            <person name="Isagi Y."/>
            <person name="Lee S.L."/>
            <person name="Shimizu K.K."/>
        </authorList>
    </citation>
    <scope>NUCLEOTIDE SEQUENCE [LARGE SCALE GENOMIC DNA]</scope>
    <source>
        <strain evidence="1">214</strain>
    </source>
</reference>
<dbReference type="EMBL" id="BPVZ01000002">
    <property type="protein sequence ID" value="GKU88379.1"/>
    <property type="molecule type" value="Genomic_DNA"/>
</dbReference>
<dbReference type="Proteomes" id="UP001054252">
    <property type="component" value="Unassembled WGS sequence"/>
</dbReference>
<name>A0AAV5HS22_9ROSI</name>
<proteinExistence type="predicted"/>
<accession>A0AAV5HS22</accession>
<gene>
    <name evidence="1" type="ORF">SLEP1_g2650</name>
</gene>
<sequence>MESLFLLTNIAAFLEIIPLHPSDELASRLTVHYKGHFLVEMRRRGE</sequence>
<organism evidence="1 2">
    <name type="scientific">Rubroshorea leprosula</name>
    <dbReference type="NCBI Taxonomy" id="152421"/>
    <lineage>
        <taxon>Eukaryota</taxon>
        <taxon>Viridiplantae</taxon>
        <taxon>Streptophyta</taxon>
        <taxon>Embryophyta</taxon>
        <taxon>Tracheophyta</taxon>
        <taxon>Spermatophyta</taxon>
        <taxon>Magnoliopsida</taxon>
        <taxon>eudicotyledons</taxon>
        <taxon>Gunneridae</taxon>
        <taxon>Pentapetalae</taxon>
        <taxon>rosids</taxon>
        <taxon>malvids</taxon>
        <taxon>Malvales</taxon>
        <taxon>Dipterocarpaceae</taxon>
        <taxon>Rubroshorea</taxon>
    </lineage>
</organism>
<evidence type="ECO:0000313" key="1">
    <source>
        <dbReference type="EMBL" id="GKU88379.1"/>
    </source>
</evidence>